<protein>
    <recommendedName>
        <fullName evidence="4">Lipoprotein</fullName>
    </recommendedName>
</protein>
<keyword evidence="1" id="KW-0732">Signal</keyword>
<sequence>MYKRLFSLALVFGMAALAPPSFAMACAPRDAMVERLNDHYNETLTARGLQNENALMEIFTSKDTGTYTVLLSRADGISCVVSSGTHWSPAKPVPAGVAG</sequence>
<evidence type="ECO:0008006" key="4">
    <source>
        <dbReference type="Google" id="ProtNLM"/>
    </source>
</evidence>
<reference evidence="2" key="1">
    <citation type="submission" date="2020-08" db="EMBL/GenBank/DDBJ databases">
        <title>Sulfitobacter aestuariivivens sp. nov., isolated from a tidal flat.</title>
        <authorList>
            <person name="Park S."/>
            <person name="Yoon J.-H."/>
        </authorList>
    </citation>
    <scope>NUCLEOTIDE SEQUENCE</scope>
    <source>
        <strain evidence="2">TSTF-M16</strain>
    </source>
</reference>
<feature type="signal peptide" evidence="1">
    <location>
        <begin position="1"/>
        <end position="23"/>
    </location>
</feature>
<evidence type="ECO:0000313" key="3">
    <source>
        <dbReference type="Proteomes" id="UP000635142"/>
    </source>
</evidence>
<dbReference type="PROSITE" id="PS51257">
    <property type="entry name" value="PROKAR_LIPOPROTEIN"/>
    <property type="match status" value="1"/>
</dbReference>
<gene>
    <name evidence="2" type="ORF">H9Q16_12655</name>
</gene>
<evidence type="ECO:0000256" key="1">
    <source>
        <dbReference type="SAM" id="SignalP"/>
    </source>
</evidence>
<keyword evidence="3" id="KW-1185">Reference proteome</keyword>
<name>A0A927HEH2_9RHOB</name>
<proteinExistence type="predicted"/>
<dbReference type="Proteomes" id="UP000635142">
    <property type="component" value="Unassembled WGS sequence"/>
</dbReference>
<accession>A0A927HEH2</accession>
<dbReference type="AlphaFoldDB" id="A0A927HEH2"/>
<evidence type="ECO:0000313" key="2">
    <source>
        <dbReference type="EMBL" id="MBD3664777.1"/>
    </source>
</evidence>
<comment type="caution">
    <text evidence="2">The sequence shown here is derived from an EMBL/GenBank/DDBJ whole genome shotgun (WGS) entry which is preliminary data.</text>
</comment>
<feature type="chain" id="PRO_5037618296" description="Lipoprotein" evidence="1">
    <location>
        <begin position="24"/>
        <end position="99"/>
    </location>
</feature>
<organism evidence="2 3">
    <name type="scientific">Sulfitobacter aestuariivivens</name>
    <dbReference type="NCBI Taxonomy" id="2766981"/>
    <lineage>
        <taxon>Bacteria</taxon>
        <taxon>Pseudomonadati</taxon>
        <taxon>Pseudomonadota</taxon>
        <taxon>Alphaproteobacteria</taxon>
        <taxon>Rhodobacterales</taxon>
        <taxon>Roseobacteraceae</taxon>
        <taxon>Sulfitobacter</taxon>
    </lineage>
</organism>
<dbReference type="RefSeq" id="WP_191075792.1">
    <property type="nucleotide sequence ID" value="NZ_JACTAG010000002.1"/>
</dbReference>
<dbReference type="EMBL" id="JACTAG010000002">
    <property type="protein sequence ID" value="MBD3664777.1"/>
    <property type="molecule type" value="Genomic_DNA"/>
</dbReference>